<dbReference type="AlphaFoldDB" id="A0A819ICY3"/>
<sequence>MVEPSVPHLWRAILPICLICFLYLCSLFLFFCATNSLIYSTVCLLRANESFCAEIDQNQSLKALEESIQKESSQWTLYGTLSFAIIACIISPVYGSLSDTKNRKLPIILTICNAILTGLIITIASVYQGTKLCLVLYIVGNIINGFGGGSLILISSCFGYATDSCTHKEQHIQTIAIIEASLNIGVVIGYVLCTFVFELHTRIWLILLVHVLFLVLALFISLVFLQNRSSSQASTSSLRQKIVRPIYDTHDLIVGLKQNHLLVSFLILLCSLFFYDLFRMGSGSIIYLYLHYMTFDDTHYAAYFSLEQLATCLALIFLATLRRRWKINDLYIAIIGLCLSLVGPMLFAFARNNKAMIFGAIPSSMFGIYFSVCLRTVIARLVPENDKGKAFSFVALMQNLDIVIGTIACVEIYQASIDFFPGLIFIFAVTTKIVALILILIQVLCISRTPELLSIVLIDETEEPILEIQDDDGDDNNNDNDDVGELIRP</sequence>
<feature type="transmembrane region" description="Helical" evidence="6">
    <location>
        <begin position="330"/>
        <end position="350"/>
    </location>
</feature>
<dbReference type="Gene3D" id="1.20.1250.20">
    <property type="entry name" value="MFS general substrate transporter like domains"/>
    <property type="match status" value="2"/>
</dbReference>
<dbReference type="Proteomes" id="UP000663887">
    <property type="component" value="Unassembled WGS sequence"/>
</dbReference>
<dbReference type="EMBL" id="CAJNRE010002754">
    <property type="protein sequence ID" value="CAF1990026.1"/>
    <property type="molecule type" value="Genomic_DNA"/>
</dbReference>
<feature type="transmembrane region" description="Helical" evidence="6">
    <location>
        <begin position="356"/>
        <end position="378"/>
    </location>
</feature>
<dbReference type="Proteomes" id="UP000663842">
    <property type="component" value="Unassembled WGS sequence"/>
</dbReference>
<feature type="domain" description="Major facilitator superfamily (MFS) profile" evidence="7">
    <location>
        <begin position="21"/>
        <end position="447"/>
    </location>
</feature>
<dbReference type="SUPFAM" id="SSF103473">
    <property type="entry name" value="MFS general substrate transporter"/>
    <property type="match status" value="1"/>
</dbReference>
<evidence type="ECO:0000259" key="7">
    <source>
        <dbReference type="PROSITE" id="PS50850"/>
    </source>
</evidence>
<evidence type="ECO:0000313" key="9">
    <source>
        <dbReference type="EMBL" id="CAF1434587.1"/>
    </source>
</evidence>
<evidence type="ECO:0000313" key="14">
    <source>
        <dbReference type="EMBL" id="CAF3874674.1"/>
    </source>
</evidence>
<dbReference type="EMBL" id="CAJOBH010001808">
    <property type="protein sequence ID" value="CAF3874674.1"/>
    <property type="molecule type" value="Genomic_DNA"/>
</dbReference>
<dbReference type="EMBL" id="CAJNOV010011049">
    <property type="protein sequence ID" value="CAF1434587.1"/>
    <property type="molecule type" value="Genomic_DNA"/>
</dbReference>
<evidence type="ECO:0000313" key="8">
    <source>
        <dbReference type="EMBL" id="CAF1357797.1"/>
    </source>
</evidence>
<evidence type="ECO:0000256" key="1">
    <source>
        <dbReference type="ARBA" id="ARBA00004141"/>
    </source>
</evidence>
<dbReference type="Proteomes" id="UP000663824">
    <property type="component" value="Unassembled WGS sequence"/>
</dbReference>
<accession>A0A819ICY3</accession>
<dbReference type="GO" id="GO:0022857">
    <property type="term" value="F:transmembrane transporter activity"/>
    <property type="evidence" value="ECO:0007669"/>
    <property type="project" value="InterPro"/>
</dbReference>
<dbReference type="Proteomes" id="UP000663856">
    <property type="component" value="Unassembled WGS sequence"/>
</dbReference>
<dbReference type="Proteomes" id="UP000681967">
    <property type="component" value="Unassembled WGS sequence"/>
</dbReference>
<dbReference type="GO" id="GO:0016020">
    <property type="term" value="C:membrane"/>
    <property type="evidence" value="ECO:0007669"/>
    <property type="project" value="UniProtKB-SubCell"/>
</dbReference>
<evidence type="ECO:0000313" key="15">
    <source>
        <dbReference type="EMBL" id="CAF3910103.1"/>
    </source>
</evidence>
<reference evidence="15" key="1">
    <citation type="submission" date="2021-02" db="EMBL/GenBank/DDBJ databases">
        <authorList>
            <person name="Nowell W R."/>
        </authorList>
    </citation>
    <scope>NUCLEOTIDE SEQUENCE</scope>
</reference>
<dbReference type="Proteomes" id="UP000663834">
    <property type="component" value="Unassembled WGS sequence"/>
</dbReference>
<dbReference type="Pfam" id="PF07690">
    <property type="entry name" value="MFS_1"/>
    <property type="match status" value="1"/>
</dbReference>
<gene>
    <name evidence="14" type="ORF">BYL167_LOCUS7113</name>
    <name evidence="9" type="ORF">CJN711_LOCUS23746</name>
    <name evidence="13" type="ORF">GIL414_LOCUS4317</name>
    <name evidence="8" type="ORF">KQP761_LOCUS7575</name>
    <name evidence="10" type="ORF">MBJ925_LOCUS7722</name>
    <name evidence="16" type="ORF">OVN521_LOCUS13102</name>
    <name evidence="15" type="ORF">UXM345_LOCUS11026</name>
    <name evidence="12" type="ORF">WKI299_LOCUS33780</name>
    <name evidence="11" type="ORF">XDN619_LOCUS11919</name>
</gene>
<feature type="transmembrane region" description="Helical" evidence="6">
    <location>
        <begin position="12"/>
        <end position="31"/>
    </location>
</feature>
<dbReference type="InterPro" id="IPR011701">
    <property type="entry name" value="MFS"/>
</dbReference>
<evidence type="ECO:0000313" key="16">
    <source>
        <dbReference type="EMBL" id="CAF3966248.1"/>
    </source>
</evidence>
<dbReference type="InterPro" id="IPR020846">
    <property type="entry name" value="MFS_dom"/>
</dbReference>
<evidence type="ECO:0000256" key="4">
    <source>
        <dbReference type="ARBA" id="ARBA00023136"/>
    </source>
</evidence>
<dbReference type="EMBL" id="CAJNRF010016123">
    <property type="protein sequence ID" value="CAF2187310.1"/>
    <property type="molecule type" value="Genomic_DNA"/>
</dbReference>
<feature type="region of interest" description="Disordered" evidence="5">
    <location>
        <begin position="468"/>
        <end position="489"/>
    </location>
</feature>
<evidence type="ECO:0000313" key="10">
    <source>
        <dbReference type="EMBL" id="CAF1990026.1"/>
    </source>
</evidence>
<dbReference type="EMBL" id="CAJOBG010001888">
    <property type="protein sequence ID" value="CAF3966248.1"/>
    <property type="molecule type" value="Genomic_DNA"/>
</dbReference>
<evidence type="ECO:0000313" key="13">
    <source>
        <dbReference type="EMBL" id="CAF3857717.1"/>
    </source>
</evidence>
<evidence type="ECO:0000256" key="3">
    <source>
        <dbReference type="ARBA" id="ARBA00022989"/>
    </source>
</evidence>
<comment type="caution">
    <text evidence="15">The sequence shown here is derived from an EMBL/GenBank/DDBJ whole genome shotgun (WGS) entry which is preliminary data.</text>
</comment>
<dbReference type="PANTHER" id="PTHR23507:SF1">
    <property type="entry name" value="FI18259P1-RELATED"/>
    <property type="match status" value="1"/>
</dbReference>
<proteinExistence type="predicted"/>
<dbReference type="EMBL" id="CAJNRG010004652">
    <property type="protein sequence ID" value="CAF2067701.1"/>
    <property type="molecule type" value="Genomic_DNA"/>
</dbReference>
<keyword evidence="3 6" id="KW-1133">Transmembrane helix</keyword>
<evidence type="ECO:0000313" key="17">
    <source>
        <dbReference type="Proteomes" id="UP000663842"/>
    </source>
</evidence>
<feature type="transmembrane region" description="Helical" evidence="6">
    <location>
        <begin position="107"/>
        <end position="128"/>
    </location>
</feature>
<feature type="transmembrane region" description="Helical" evidence="6">
    <location>
        <begin position="419"/>
        <end position="445"/>
    </location>
</feature>
<feature type="transmembrane region" description="Helical" evidence="6">
    <location>
        <begin position="134"/>
        <end position="162"/>
    </location>
</feature>
<dbReference type="Proteomes" id="UP000663855">
    <property type="component" value="Unassembled WGS sequence"/>
</dbReference>
<evidence type="ECO:0000256" key="5">
    <source>
        <dbReference type="SAM" id="MobiDB-lite"/>
    </source>
</evidence>
<dbReference type="OrthoDB" id="419734at2759"/>
<dbReference type="Proteomes" id="UP000663866">
    <property type="component" value="Unassembled WGS sequence"/>
</dbReference>
<dbReference type="InterPro" id="IPR036259">
    <property type="entry name" value="MFS_trans_sf"/>
</dbReference>
<organism evidence="15 17">
    <name type="scientific">Rotaria magnacalcarata</name>
    <dbReference type="NCBI Taxonomy" id="392030"/>
    <lineage>
        <taxon>Eukaryota</taxon>
        <taxon>Metazoa</taxon>
        <taxon>Spiralia</taxon>
        <taxon>Gnathifera</taxon>
        <taxon>Rotifera</taxon>
        <taxon>Eurotatoria</taxon>
        <taxon>Bdelloidea</taxon>
        <taxon>Philodinida</taxon>
        <taxon>Philodinidae</taxon>
        <taxon>Rotaria</taxon>
    </lineage>
</organism>
<name>A0A819ICY3_9BILA</name>
<keyword evidence="2 6" id="KW-0812">Transmembrane</keyword>
<feature type="transmembrane region" description="Helical" evidence="6">
    <location>
        <begin position="261"/>
        <end position="280"/>
    </location>
</feature>
<feature type="transmembrane region" description="Helical" evidence="6">
    <location>
        <begin position="203"/>
        <end position="225"/>
    </location>
</feature>
<keyword evidence="4 6" id="KW-0472">Membrane</keyword>
<dbReference type="Proteomes" id="UP000681720">
    <property type="component" value="Unassembled WGS sequence"/>
</dbReference>
<comment type="subcellular location">
    <subcellularLocation>
        <location evidence="1">Membrane</location>
        <topology evidence="1">Multi-pass membrane protein</topology>
    </subcellularLocation>
</comment>
<protein>
    <recommendedName>
        <fullName evidence="7">Major facilitator superfamily (MFS) profile domain-containing protein</fullName>
    </recommendedName>
</protein>
<dbReference type="EMBL" id="CAJOBF010001078">
    <property type="protein sequence ID" value="CAF3910103.1"/>
    <property type="molecule type" value="Genomic_DNA"/>
</dbReference>
<keyword evidence="18" id="KW-1185">Reference proteome</keyword>
<feature type="transmembrane region" description="Helical" evidence="6">
    <location>
        <begin position="174"/>
        <end position="197"/>
    </location>
</feature>
<feature type="transmembrane region" description="Helical" evidence="6">
    <location>
        <begin position="300"/>
        <end position="318"/>
    </location>
</feature>
<dbReference type="EMBL" id="CAJNOW010002589">
    <property type="protein sequence ID" value="CAF1357797.1"/>
    <property type="molecule type" value="Genomic_DNA"/>
</dbReference>
<dbReference type="EMBL" id="CAJOBJ010001025">
    <property type="protein sequence ID" value="CAF3857717.1"/>
    <property type="molecule type" value="Genomic_DNA"/>
</dbReference>
<evidence type="ECO:0000313" key="18">
    <source>
        <dbReference type="Proteomes" id="UP000663866"/>
    </source>
</evidence>
<dbReference type="PANTHER" id="PTHR23507">
    <property type="entry name" value="ZGC:174356"/>
    <property type="match status" value="1"/>
</dbReference>
<evidence type="ECO:0000256" key="6">
    <source>
        <dbReference type="SAM" id="Phobius"/>
    </source>
</evidence>
<evidence type="ECO:0000256" key="2">
    <source>
        <dbReference type="ARBA" id="ARBA00022692"/>
    </source>
</evidence>
<feature type="transmembrane region" description="Helical" evidence="6">
    <location>
        <begin position="75"/>
        <end position="95"/>
    </location>
</feature>
<evidence type="ECO:0000313" key="12">
    <source>
        <dbReference type="EMBL" id="CAF2187310.1"/>
    </source>
</evidence>
<evidence type="ECO:0000313" key="11">
    <source>
        <dbReference type="EMBL" id="CAF2067701.1"/>
    </source>
</evidence>
<dbReference type="PROSITE" id="PS50850">
    <property type="entry name" value="MFS"/>
    <property type="match status" value="1"/>
</dbReference>